<evidence type="ECO:0000313" key="1">
    <source>
        <dbReference type="EMBL" id="QJA63141.1"/>
    </source>
</evidence>
<dbReference type="EMBL" id="MT142094">
    <property type="protein sequence ID" value="QJA74384.1"/>
    <property type="molecule type" value="Genomic_DNA"/>
</dbReference>
<accession>A0A6M3J1U6</accession>
<dbReference type="AlphaFoldDB" id="A0A6M3J1U6"/>
<gene>
    <name evidence="2" type="ORF">MM415A02025_0006</name>
    <name evidence="1" type="ORF">MM415B00647_0014</name>
</gene>
<proteinExistence type="predicted"/>
<protein>
    <submittedName>
        <fullName evidence="1">Uncharacterized protein</fullName>
    </submittedName>
</protein>
<organism evidence="1">
    <name type="scientific">viral metagenome</name>
    <dbReference type="NCBI Taxonomy" id="1070528"/>
    <lineage>
        <taxon>unclassified sequences</taxon>
        <taxon>metagenomes</taxon>
        <taxon>organismal metagenomes</taxon>
    </lineage>
</organism>
<dbReference type="EMBL" id="MT141491">
    <property type="protein sequence ID" value="QJA63141.1"/>
    <property type="molecule type" value="Genomic_DNA"/>
</dbReference>
<reference evidence="1" key="1">
    <citation type="submission" date="2020-03" db="EMBL/GenBank/DDBJ databases">
        <title>The deep terrestrial virosphere.</title>
        <authorList>
            <person name="Holmfeldt K."/>
            <person name="Nilsson E."/>
            <person name="Simone D."/>
            <person name="Lopez-Fernandez M."/>
            <person name="Wu X."/>
            <person name="de Brujin I."/>
            <person name="Lundin D."/>
            <person name="Andersson A."/>
            <person name="Bertilsson S."/>
            <person name="Dopson M."/>
        </authorList>
    </citation>
    <scope>NUCLEOTIDE SEQUENCE</scope>
    <source>
        <strain evidence="2">MM415A02025</strain>
        <strain evidence="1">MM415B00647</strain>
    </source>
</reference>
<name>A0A6M3J1U6_9ZZZZ</name>
<sequence length="118" mass="13230">MQIPVSKEDYLKLSKAIDEHSEKLMSLKGEEYSLDNDFLAMENMLAGMVNGEPEKVSLVLAGKHITSLAVILKKCKAEDINLAKLDERVRDGCNLLKIMAAFIHAKQKDFSLHLSEIK</sequence>
<evidence type="ECO:0000313" key="2">
    <source>
        <dbReference type="EMBL" id="QJA74384.1"/>
    </source>
</evidence>